<dbReference type="Ensembl" id="ENSOABT00000061575.1">
    <property type="protein sequence ID" value="ENSOABP00000075363.1"/>
    <property type="gene ID" value="ENSOABG00000029627.1"/>
</dbReference>
<keyword evidence="2" id="KW-1185">Reference proteome</keyword>
<evidence type="ECO:0000313" key="1">
    <source>
        <dbReference type="Ensembl" id="ENSOABP00000075363.1"/>
    </source>
</evidence>
<name>A0AAZ1Y602_OREAU</name>
<proteinExistence type="predicted"/>
<reference evidence="1" key="2">
    <citation type="submission" date="2025-08" db="UniProtKB">
        <authorList>
            <consortium name="Ensembl"/>
        </authorList>
    </citation>
    <scope>IDENTIFICATION</scope>
</reference>
<accession>A0AAZ1Y602</accession>
<dbReference type="AlphaFoldDB" id="A0AAZ1Y602"/>
<dbReference type="Proteomes" id="UP000472276">
    <property type="component" value="Unassembled WGS sequence"/>
</dbReference>
<sequence length="125" mass="14319">MFTFLQRGLPNSFTGWQEIVRDVLSGASPALIIGVCLVSVTAISETKTLPSVNNCFYSELCVCFFLTNDTLAAECYRTVMAFYIYMHETNVTYQKDFIPKCNLFLTMWGSWTGEWLGHVHYMDKK</sequence>
<protein>
    <submittedName>
        <fullName evidence="1">Uncharacterized protein</fullName>
    </submittedName>
</protein>
<gene>
    <name evidence="1" type="primary">RAMP2</name>
</gene>
<organism evidence="1 2">
    <name type="scientific">Oreochromis aureus</name>
    <name type="common">Israeli tilapia</name>
    <name type="synonym">Chromis aureus</name>
    <dbReference type="NCBI Taxonomy" id="47969"/>
    <lineage>
        <taxon>Eukaryota</taxon>
        <taxon>Metazoa</taxon>
        <taxon>Chordata</taxon>
        <taxon>Craniata</taxon>
        <taxon>Vertebrata</taxon>
        <taxon>Euteleostomi</taxon>
        <taxon>Actinopterygii</taxon>
        <taxon>Neopterygii</taxon>
        <taxon>Teleostei</taxon>
        <taxon>Neoteleostei</taxon>
        <taxon>Acanthomorphata</taxon>
        <taxon>Ovalentaria</taxon>
        <taxon>Cichlomorphae</taxon>
        <taxon>Cichliformes</taxon>
        <taxon>Cichlidae</taxon>
        <taxon>African cichlids</taxon>
        <taxon>Pseudocrenilabrinae</taxon>
        <taxon>Oreochromini</taxon>
        <taxon>Oreochromis</taxon>
    </lineage>
</organism>
<evidence type="ECO:0000313" key="2">
    <source>
        <dbReference type="Proteomes" id="UP000472276"/>
    </source>
</evidence>
<reference evidence="2" key="1">
    <citation type="submission" date="2020-03" db="EMBL/GenBank/DDBJ databases">
        <title>Evolution of repeat sequences and sex chromosomes of tilapia species revealed by chromosome-level genomes.</title>
        <authorList>
            <person name="Xu L."/>
            <person name="Tao W."/>
            <person name="Wang D."/>
            <person name="Zhou Q."/>
        </authorList>
    </citation>
    <scope>NUCLEOTIDE SEQUENCE [LARGE SCALE GENOMIC DNA]</scope>
    <source>
        <strain evidence="2">Israel</strain>
    </source>
</reference>
<reference evidence="1" key="3">
    <citation type="submission" date="2025-09" db="UniProtKB">
        <authorList>
            <consortium name="Ensembl"/>
        </authorList>
    </citation>
    <scope>IDENTIFICATION</scope>
</reference>